<evidence type="ECO:0000313" key="15">
    <source>
        <dbReference type="Proteomes" id="UP000762676"/>
    </source>
</evidence>
<accession>A0AAV4HGW7</accession>
<feature type="region of interest" description="Disordered" evidence="12">
    <location>
        <begin position="1"/>
        <end position="37"/>
    </location>
</feature>
<comment type="caution">
    <text evidence="14">The sequence shown here is derived from an EMBL/GenBank/DDBJ whole genome shotgun (WGS) entry which is preliminary data.</text>
</comment>
<keyword evidence="6" id="KW-0915">Sodium</keyword>
<evidence type="ECO:0000256" key="8">
    <source>
        <dbReference type="ARBA" id="ARBA00023136"/>
    </source>
</evidence>
<evidence type="ECO:0000256" key="7">
    <source>
        <dbReference type="ARBA" id="ARBA00023065"/>
    </source>
</evidence>
<evidence type="ECO:0000256" key="12">
    <source>
        <dbReference type="SAM" id="MobiDB-lite"/>
    </source>
</evidence>
<evidence type="ECO:0000256" key="9">
    <source>
        <dbReference type="ARBA" id="ARBA00023201"/>
    </source>
</evidence>
<keyword evidence="9 11" id="KW-0739">Sodium transport</keyword>
<gene>
    <name evidence="14" type="ORF">ElyMa_000964700</name>
</gene>
<dbReference type="AlphaFoldDB" id="A0AAV4HGW7"/>
<name>A0AAV4HGW7_9GAST</name>
<evidence type="ECO:0000256" key="2">
    <source>
        <dbReference type="ARBA" id="ARBA00022448"/>
    </source>
</evidence>
<evidence type="ECO:0000256" key="10">
    <source>
        <dbReference type="ARBA" id="ARBA00023303"/>
    </source>
</evidence>
<dbReference type="Proteomes" id="UP000762676">
    <property type="component" value="Unassembled WGS sequence"/>
</dbReference>
<proteinExistence type="inferred from homology"/>
<evidence type="ECO:0000256" key="11">
    <source>
        <dbReference type="RuleBase" id="RU000679"/>
    </source>
</evidence>
<dbReference type="PANTHER" id="PTHR11690:SF296">
    <property type="entry name" value="DEGENERIN-LIKE PROTEIN DEL-10"/>
    <property type="match status" value="1"/>
</dbReference>
<keyword evidence="8 13" id="KW-0472">Membrane</keyword>
<evidence type="ECO:0000256" key="6">
    <source>
        <dbReference type="ARBA" id="ARBA00023053"/>
    </source>
</evidence>
<dbReference type="GO" id="GO:0015280">
    <property type="term" value="F:ligand-gated sodium channel activity"/>
    <property type="evidence" value="ECO:0007669"/>
    <property type="project" value="TreeGrafter"/>
</dbReference>
<comment type="subcellular location">
    <subcellularLocation>
        <location evidence="1">Membrane</location>
        <topology evidence="1">Multi-pass membrane protein</topology>
    </subcellularLocation>
</comment>
<dbReference type="EMBL" id="BMAT01001966">
    <property type="protein sequence ID" value="GFR96288.1"/>
    <property type="molecule type" value="Genomic_DNA"/>
</dbReference>
<feature type="transmembrane region" description="Helical" evidence="13">
    <location>
        <begin position="70"/>
        <end position="87"/>
    </location>
</feature>
<feature type="compositionally biased region" description="Basic and acidic residues" evidence="12">
    <location>
        <begin position="22"/>
        <end position="37"/>
    </location>
</feature>
<evidence type="ECO:0000256" key="4">
    <source>
        <dbReference type="ARBA" id="ARBA00022692"/>
    </source>
</evidence>
<keyword evidence="15" id="KW-1185">Reference proteome</keyword>
<keyword evidence="3 11" id="KW-0894">Sodium channel</keyword>
<evidence type="ECO:0000256" key="13">
    <source>
        <dbReference type="SAM" id="Phobius"/>
    </source>
</evidence>
<comment type="similarity">
    <text evidence="11">Belongs to the amiloride-sensitive sodium channel (TC 1.A.6) family.</text>
</comment>
<keyword evidence="10 11" id="KW-0407">Ion channel</keyword>
<organism evidence="14 15">
    <name type="scientific">Elysia marginata</name>
    <dbReference type="NCBI Taxonomy" id="1093978"/>
    <lineage>
        <taxon>Eukaryota</taxon>
        <taxon>Metazoa</taxon>
        <taxon>Spiralia</taxon>
        <taxon>Lophotrochozoa</taxon>
        <taxon>Mollusca</taxon>
        <taxon>Gastropoda</taxon>
        <taxon>Heterobranchia</taxon>
        <taxon>Euthyneura</taxon>
        <taxon>Panpulmonata</taxon>
        <taxon>Sacoglossa</taxon>
        <taxon>Placobranchoidea</taxon>
        <taxon>Plakobranchidae</taxon>
        <taxon>Elysia</taxon>
    </lineage>
</organism>
<evidence type="ECO:0000256" key="5">
    <source>
        <dbReference type="ARBA" id="ARBA00022989"/>
    </source>
</evidence>
<dbReference type="GO" id="GO:0005886">
    <property type="term" value="C:plasma membrane"/>
    <property type="evidence" value="ECO:0007669"/>
    <property type="project" value="TreeGrafter"/>
</dbReference>
<sequence length="135" mass="15440">MAETAKEKSFPAVVTGDFGHNNQDHSDGYQDQDETPRDVKEAIKLYQESASIHGVANILGPQVYSFRRPMWMLLVVAMATMMTWTLYSQISELRKYPIKTDIKMSLQNQLPFPAVTICSLNQYYKERVPDDEMAS</sequence>
<evidence type="ECO:0000256" key="3">
    <source>
        <dbReference type="ARBA" id="ARBA00022461"/>
    </source>
</evidence>
<keyword evidence="5 13" id="KW-1133">Transmembrane helix</keyword>
<keyword evidence="4 11" id="KW-0812">Transmembrane</keyword>
<evidence type="ECO:0000313" key="14">
    <source>
        <dbReference type="EMBL" id="GFR96288.1"/>
    </source>
</evidence>
<keyword evidence="2 11" id="KW-0813">Transport</keyword>
<dbReference type="InterPro" id="IPR001873">
    <property type="entry name" value="ENaC"/>
</dbReference>
<evidence type="ECO:0000256" key="1">
    <source>
        <dbReference type="ARBA" id="ARBA00004141"/>
    </source>
</evidence>
<reference evidence="14 15" key="1">
    <citation type="journal article" date="2021" name="Elife">
        <title>Chloroplast acquisition without the gene transfer in kleptoplastic sea slugs, Plakobranchus ocellatus.</title>
        <authorList>
            <person name="Maeda T."/>
            <person name="Takahashi S."/>
            <person name="Yoshida T."/>
            <person name="Shimamura S."/>
            <person name="Takaki Y."/>
            <person name="Nagai Y."/>
            <person name="Toyoda A."/>
            <person name="Suzuki Y."/>
            <person name="Arimoto A."/>
            <person name="Ishii H."/>
            <person name="Satoh N."/>
            <person name="Nishiyama T."/>
            <person name="Hasebe M."/>
            <person name="Maruyama T."/>
            <person name="Minagawa J."/>
            <person name="Obokata J."/>
            <person name="Shigenobu S."/>
        </authorList>
    </citation>
    <scope>NUCLEOTIDE SEQUENCE [LARGE SCALE GENOMIC DNA]</scope>
</reference>
<keyword evidence="7 11" id="KW-0406">Ion transport</keyword>
<dbReference type="PANTHER" id="PTHR11690">
    <property type="entry name" value="AMILORIDE-SENSITIVE SODIUM CHANNEL-RELATED"/>
    <property type="match status" value="1"/>
</dbReference>
<dbReference type="Pfam" id="PF00858">
    <property type="entry name" value="ASC"/>
    <property type="match status" value="1"/>
</dbReference>
<protein>
    <submittedName>
        <fullName evidence="14">Acid-sensing ion channel 5</fullName>
    </submittedName>
</protein>